<dbReference type="InterPro" id="IPR029016">
    <property type="entry name" value="GAF-like_dom_sf"/>
</dbReference>
<dbReference type="Proteomes" id="UP000555828">
    <property type="component" value="Unassembled WGS sequence"/>
</dbReference>
<dbReference type="RefSeq" id="WP_246348164.1">
    <property type="nucleotide sequence ID" value="NZ_JACHEX010000001.1"/>
</dbReference>
<dbReference type="InterPro" id="IPR043128">
    <property type="entry name" value="Rev_trsase/Diguanyl_cyclase"/>
</dbReference>
<dbReference type="SMART" id="SM00267">
    <property type="entry name" value="GGDEF"/>
    <property type="match status" value="1"/>
</dbReference>
<feature type="transmembrane region" description="Helical" evidence="1">
    <location>
        <begin position="118"/>
        <end position="139"/>
    </location>
</feature>
<evidence type="ECO:0000259" key="2">
    <source>
        <dbReference type="PROSITE" id="PS50887"/>
    </source>
</evidence>
<dbReference type="SUPFAM" id="SSF55781">
    <property type="entry name" value="GAF domain-like"/>
    <property type="match status" value="1"/>
</dbReference>
<feature type="transmembrane region" description="Helical" evidence="1">
    <location>
        <begin position="63"/>
        <end position="83"/>
    </location>
</feature>
<organism evidence="3 4">
    <name type="scientific">Thermosipho japonicus</name>
    <dbReference type="NCBI Taxonomy" id="90323"/>
    <lineage>
        <taxon>Bacteria</taxon>
        <taxon>Thermotogati</taxon>
        <taxon>Thermotogota</taxon>
        <taxon>Thermotogae</taxon>
        <taxon>Thermotogales</taxon>
        <taxon>Fervidobacteriaceae</taxon>
        <taxon>Thermosipho</taxon>
    </lineage>
</organism>
<dbReference type="Gene3D" id="3.30.450.40">
    <property type="match status" value="1"/>
</dbReference>
<evidence type="ECO:0000256" key="1">
    <source>
        <dbReference type="SAM" id="Phobius"/>
    </source>
</evidence>
<accession>A0A841GUD3</accession>
<keyword evidence="1" id="KW-1133">Transmembrane helix</keyword>
<gene>
    <name evidence="3" type="ORF">HNP65_000683</name>
</gene>
<feature type="domain" description="GGDEF" evidence="2">
    <location>
        <begin position="365"/>
        <end position="488"/>
    </location>
</feature>
<keyword evidence="1" id="KW-0472">Membrane</keyword>
<dbReference type="EMBL" id="JACHEX010000001">
    <property type="protein sequence ID" value="MBB6062261.1"/>
    <property type="molecule type" value="Genomic_DNA"/>
</dbReference>
<name>A0A841GUD3_9BACT</name>
<dbReference type="Pfam" id="PF00990">
    <property type="entry name" value="GGDEF"/>
    <property type="match status" value="1"/>
</dbReference>
<dbReference type="AlphaFoldDB" id="A0A841GUD3"/>
<comment type="caution">
    <text evidence="3">The sequence shown here is derived from an EMBL/GenBank/DDBJ whole genome shotgun (WGS) entry which is preliminary data.</text>
</comment>
<evidence type="ECO:0000313" key="3">
    <source>
        <dbReference type="EMBL" id="MBB6062261.1"/>
    </source>
</evidence>
<feature type="transmembrane region" description="Helical" evidence="1">
    <location>
        <begin position="6"/>
        <end position="30"/>
    </location>
</feature>
<proteinExistence type="predicted"/>
<feature type="transmembrane region" description="Helical" evidence="1">
    <location>
        <begin position="90"/>
        <end position="112"/>
    </location>
</feature>
<reference evidence="3 4" key="1">
    <citation type="submission" date="2020-08" db="EMBL/GenBank/DDBJ databases">
        <title>Genomic Encyclopedia of Type Strains, Phase IV (KMG-IV): sequencing the most valuable type-strain genomes for metagenomic binning, comparative biology and taxonomic classification.</title>
        <authorList>
            <person name="Goeker M."/>
        </authorList>
    </citation>
    <scope>NUCLEOTIDE SEQUENCE [LARGE SCALE GENOMIC DNA]</scope>
    <source>
        <strain evidence="3 4">DSM 13481</strain>
    </source>
</reference>
<dbReference type="InterPro" id="IPR000160">
    <property type="entry name" value="GGDEF_dom"/>
</dbReference>
<sequence length="488" mass="56867">MFEMLVIIPSLLFISPETIALLTPIFYLIFQKEHRLTRLSMRLLMYSFGTYLFYSVSHDYLRIPFFALGVIITNFVYLFFYFFKDIKLYLTAIFNSYVMISLGALLVANVYLYSEIKLSNLILFFLTYSLYLIFVILYADSFNMSILEKIEREKLKKENDNFLLLLDLAFKEKSLNFDGQLNKILEVICEISGFETALLSIMDYEKNKVIRIAGYGLEEDVITALKNQRVNIENVLPLFSKRFEVEGVYFIPYGSISLDTEGVYVFDDYYTDFNYENSWNPNDLLLVPLIDENSRIVGYISFDKPISGRRPVSNELKLLKFLSWFVVQFLRKTPYAKYLISKSQVNMTTYPEFVRLCDSILNENEEASVAFLDIDDFDKINIKKGPEFAEHISNFISEYFKDMKNVYLYKLNGENFVFFMPNTNKLRALTIFGKFGESLKDKFEDVSTSIGVIYKEPGQNKSFFELLKEAKEALLVAKKSGGGRTMIK</sequence>
<dbReference type="InterPro" id="IPR029787">
    <property type="entry name" value="Nucleotide_cyclase"/>
</dbReference>
<keyword evidence="4" id="KW-1185">Reference proteome</keyword>
<dbReference type="Gene3D" id="3.30.70.270">
    <property type="match status" value="1"/>
</dbReference>
<protein>
    <submittedName>
        <fullName evidence="3">Diguanylate cyclase (GGDEF)-like protein</fullName>
    </submittedName>
</protein>
<feature type="transmembrane region" description="Helical" evidence="1">
    <location>
        <begin position="39"/>
        <end position="57"/>
    </location>
</feature>
<dbReference type="SUPFAM" id="SSF55073">
    <property type="entry name" value="Nucleotide cyclase"/>
    <property type="match status" value="1"/>
</dbReference>
<keyword evidence="1" id="KW-0812">Transmembrane</keyword>
<dbReference type="PROSITE" id="PS50887">
    <property type="entry name" value="GGDEF"/>
    <property type="match status" value="1"/>
</dbReference>
<evidence type="ECO:0000313" key="4">
    <source>
        <dbReference type="Proteomes" id="UP000555828"/>
    </source>
</evidence>